<dbReference type="CDD" id="cd02966">
    <property type="entry name" value="TlpA_like_family"/>
    <property type="match status" value="1"/>
</dbReference>
<dbReference type="RefSeq" id="WP_307905201.1">
    <property type="nucleotide sequence ID" value="NZ_AP027059.1"/>
</dbReference>
<organism evidence="2 3">
    <name type="scientific">Haliovirga abyssi</name>
    <dbReference type="NCBI Taxonomy" id="2996794"/>
    <lineage>
        <taxon>Bacteria</taxon>
        <taxon>Fusobacteriati</taxon>
        <taxon>Fusobacteriota</taxon>
        <taxon>Fusobacteriia</taxon>
        <taxon>Fusobacteriales</taxon>
        <taxon>Haliovirgaceae</taxon>
        <taxon>Haliovirga</taxon>
    </lineage>
</organism>
<dbReference type="KEGG" id="haby:HLVA_08380"/>
<dbReference type="InterPro" id="IPR017937">
    <property type="entry name" value="Thioredoxin_CS"/>
</dbReference>
<dbReference type="SUPFAM" id="SSF52833">
    <property type="entry name" value="Thioredoxin-like"/>
    <property type="match status" value="1"/>
</dbReference>
<evidence type="ECO:0000313" key="3">
    <source>
        <dbReference type="Proteomes" id="UP001321582"/>
    </source>
</evidence>
<evidence type="ECO:0000313" key="2">
    <source>
        <dbReference type="EMBL" id="BDU50269.1"/>
    </source>
</evidence>
<dbReference type="InterPro" id="IPR050553">
    <property type="entry name" value="Thioredoxin_ResA/DsbE_sf"/>
</dbReference>
<dbReference type="PROSITE" id="PS00194">
    <property type="entry name" value="THIOREDOXIN_1"/>
    <property type="match status" value="1"/>
</dbReference>
<dbReference type="InterPro" id="IPR036249">
    <property type="entry name" value="Thioredoxin-like_sf"/>
</dbReference>
<dbReference type="Proteomes" id="UP001321582">
    <property type="component" value="Chromosome"/>
</dbReference>
<dbReference type="AlphaFoldDB" id="A0AAU9D2P7"/>
<sequence>MKKIGILSLITLLLIAGCGETKQKNQESKQSVTKKVESNIKVGIEKGNKIPDFKVMRLDGEIINMEDLKGKYVLLNFWATWCPPCRREMPSIQKLYDDNRSNDKFEIVAISVDQKQAFEVQKFVDDNGYSFPIYYDKGGVLSRKFFIKSIPTTFLVNKDGIIENKVLGGSDWSKLNVQLLTKGVK</sequence>
<dbReference type="Gene3D" id="3.40.30.10">
    <property type="entry name" value="Glutaredoxin"/>
    <property type="match status" value="1"/>
</dbReference>
<dbReference type="EMBL" id="AP027059">
    <property type="protein sequence ID" value="BDU50269.1"/>
    <property type="molecule type" value="Genomic_DNA"/>
</dbReference>
<gene>
    <name evidence="2" type="primary">resA</name>
    <name evidence="2" type="ORF">HLVA_08380</name>
</gene>
<evidence type="ECO:0000259" key="1">
    <source>
        <dbReference type="PROSITE" id="PS51352"/>
    </source>
</evidence>
<dbReference type="PROSITE" id="PS51352">
    <property type="entry name" value="THIOREDOXIN_2"/>
    <property type="match status" value="1"/>
</dbReference>
<proteinExistence type="predicted"/>
<dbReference type="PROSITE" id="PS51257">
    <property type="entry name" value="PROKAR_LIPOPROTEIN"/>
    <property type="match status" value="1"/>
</dbReference>
<dbReference type="GO" id="GO:0016491">
    <property type="term" value="F:oxidoreductase activity"/>
    <property type="evidence" value="ECO:0007669"/>
    <property type="project" value="InterPro"/>
</dbReference>
<name>A0AAU9D2P7_9FUSO</name>
<keyword evidence="3" id="KW-1185">Reference proteome</keyword>
<protein>
    <submittedName>
        <fullName evidence="2">Thioredoxin</fullName>
    </submittedName>
</protein>
<feature type="domain" description="Thioredoxin" evidence="1">
    <location>
        <begin position="44"/>
        <end position="185"/>
    </location>
</feature>
<dbReference type="InterPro" id="IPR013766">
    <property type="entry name" value="Thioredoxin_domain"/>
</dbReference>
<dbReference type="InterPro" id="IPR000866">
    <property type="entry name" value="AhpC/TSA"/>
</dbReference>
<reference evidence="2 3" key="1">
    <citation type="submission" date="2022-11" db="EMBL/GenBank/DDBJ databases">
        <title>Haliovirga abyssi gen. nov., sp. nov., a mesophilic fermentative bacterium isolated from the Iheya North hydrothermal field and the proposal of Haliovirgaceae fam. nov.</title>
        <authorList>
            <person name="Miyazaki U."/>
            <person name="Tame A."/>
            <person name="Miyazaki J."/>
            <person name="Takai K."/>
            <person name="Sawayama S."/>
            <person name="Kitajima M."/>
            <person name="Okamoto A."/>
            <person name="Nakagawa S."/>
        </authorList>
    </citation>
    <scope>NUCLEOTIDE SEQUENCE [LARGE SCALE GENOMIC DNA]</scope>
    <source>
        <strain evidence="2 3">IC12</strain>
    </source>
</reference>
<dbReference type="PANTHER" id="PTHR42852">
    <property type="entry name" value="THIOL:DISULFIDE INTERCHANGE PROTEIN DSBE"/>
    <property type="match status" value="1"/>
</dbReference>
<dbReference type="PANTHER" id="PTHR42852:SF17">
    <property type="entry name" value="THIOREDOXIN-LIKE PROTEIN HI_1115"/>
    <property type="match status" value="1"/>
</dbReference>
<accession>A0AAU9D2P7</accession>
<dbReference type="GO" id="GO:0016209">
    <property type="term" value="F:antioxidant activity"/>
    <property type="evidence" value="ECO:0007669"/>
    <property type="project" value="InterPro"/>
</dbReference>
<dbReference type="Pfam" id="PF00578">
    <property type="entry name" value="AhpC-TSA"/>
    <property type="match status" value="1"/>
</dbReference>